<dbReference type="PANTHER" id="PTHR30203">
    <property type="entry name" value="OUTER MEMBRANE CATION EFFLUX PROTEIN"/>
    <property type="match status" value="1"/>
</dbReference>
<evidence type="ECO:0000313" key="3">
    <source>
        <dbReference type="EMBL" id="MDR6532480.1"/>
    </source>
</evidence>
<dbReference type="Pfam" id="PF02321">
    <property type="entry name" value="OEP"/>
    <property type="match status" value="2"/>
</dbReference>
<evidence type="ECO:0000256" key="2">
    <source>
        <dbReference type="SAM" id="SignalP"/>
    </source>
</evidence>
<protein>
    <submittedName>
        <fullName evidence="3">Cobalt-zinc-cadmium efflux system outer membrane protein</fullName>
    </submittedName>
</protein>
<name>A0ABU1N210_9CAUL</name>
<comment type="caution">
    <text evidence="3">The sequence shown here is derived from an EMBL/GenBank/DDBJ whole genome shotgun (WGS) entry which is preliminary data.</text>
</comment>
<gene>
    <name evidence="3" type="ORF">J2800_003238</name>
</gene>
<evidence type="ECO:0000313" key="4">
    <source>
        <dbReference type="Proteomes" id="UP001262754"/>
    </source>
</evidence>
<sequence length="414" mass="42524">MSSNRWPLRAALACVASGVLGASAAAQTAPAFPDLLKQAQASAPRLALGAAEARAAAGQAAQAAVRPNPTLGLTVENAAGSGPYKDFGGVETTLSIDQPLELGGKRGARTSAARADLAAAQVRASLGEVDFARDLALAYAGAEAAQQRLAIARDGVDLAQADARAARLLVDHGKEAKVRAVQAEAGLATARADQGAAQADAETALARLSALTGSADRYTAVTGGLLETVPAPAPLEPRFSPAIAAARAERDAAQRRVDLERARRTPDLTVSFGVRRFQDEDATAAVFGISAPLPLFDRNRGAVAAATANAQAAEARLAMAQAEQEGDRRAAAAQVAAADQTLDASRQGETAAAEAYRLVRISYDAGRLPLSELLAARRDLIAARGRAVDTKLARVKALADLARAQGRIPFGVQP</sequence>
<keyword evidence="4" id="KW-1185">Reference proteome</keyword>
<comment type="similarity">
    <text evidence="1">Belongs to the outer membrane factor (OMF) (TC 1.B.17) family.</text>
</comment>
<dbReference type="RefSeq" id="WP_310033005.1">
    <property type="nucleotide sequence ID" value="NZ_JAVDRL010000009.1"/>
</dbReference>
<dbReference type="SUPFAM" id="SSF56954">
    <property type="entry name" value="Outer membrane efflux proteins (OEP)"/>
    <property type="match status" value="1"/>
</dbReference>
<evidence type="ECO:0000256" key="1">
    <source>
        <dbReference type="ARBA" id="ARBA00007613"/>
    </source>
</evidence>
<dbReference type="InterPro" id="IPR003423">
    <property type="entry name" value="OMP_efflux"/>
</dbReference>
<keyword evidence="2" id="KW-0732">Signal</keyword>
<reference evidence="3 4" key="1">
    <citation type="submission" date="2023-07" db="EMBL/GenBank/DDBJ databases">
        <title>Sorghum-associated microbial communities from plants grown in Nebraska, USA.</title>
        <authorList>
            <person name="Schachtman D."/>
        </authorList>
    </citation>
    <scope>NUCLEOTIDE SEQUENCE [LARGE SCALE GENOMIC DNA]</scope>
    <source>
        <strain evidence="3 4">DS2154</strain>
    </source>
</reference>
<dbReference type="PANTHER" id="PTHR30203:SF24">
    <property type="entry name" value="BLR4935 PROTEIN"/>
    <property type="match status" value="1"/>
</dbReference>
<dbReference type="Gene3D" id="1.20.1600.10">
    <property type="entry name" value="Outer membrane efflux proteins (OEP)"/>
    <property type="match status" value="1"/>
</dbReference>
<dbReference type="EMBL" id="JAVDRL010000009">
    <property type="protein sequence ID" value="MDR6532480.1"/>
    <property type="molecule type" value="Genomic_DNA"/>
</dbReference>
<accession>A0ABU1N210</accession>
<proteinExistence type="inferred from homology"/>
<organism evidence="3 4">
    <name type="scientific">Caulobacter rhizosphaerae</name>
    <dbReference type="NCBI Taxonomy" id="2010972"/>
    <lineage>
        <taxon>Bacteria</taxon>
        <taxon>Pseudomonadati</taxon>
        <taxon>Pseudomonadota</taxon>
        <taxon>Alphaproteobacteria</taxon>
        <taxon>Caulobacterales</taxon>
        <taxon>Caulobacteraceae</taxon>
        <taxon>Caulobacter</taxon>
    </lineage>
</organism>
<dbReference type="InterPro" id="IPR010131">
    <property type="entry name" value="MdtP/NodT-like"/>
</dbReference>
<feature type="signal peptide" evidence="2">
    <location>
        <begin position="1"/>
        <end position="24"/>
    </location>
</feature>
<dbReference type="Proteomes" id="UP001262754">
    <property type="component" value="Unassembled WGS sequence"/>
</dbReference>
<feature type="chain" id="PRO_5046117453" evidence="2">
    <location>
        <begin position="25"/>
        <end position="414"/>
    </location>
</feature>